<organism evidence="2 3">
    <name type="scientific">SAR86 cluster bacterium</name>
    <dbReference type="NCBI Taxonomy" id="2030880"/>
    <lineage>
        <taxon>Bacteria</taxon>
        <taxon>Pseudomonadati</taxon>
        <taxon>Pseudomonadota</taxon>
        <taxon>Gammaproteobacteria</taxon>
        <taxon>SAR86 cluster</taxon>
    </lineage>
</organism>
<dbReference type="EMBL" id="QOPE01000006">
    <property type="protein sequence ID" value="RCL42148.1"/>
    <property type="molecule type" value="Genomic_DNA"/>
</dbReference>
<dbReference type="Proteomes" id="UP000253307">
    <property type="component" value="Unassembled WGS sequence"/>
</dbReference>
<keyword evidence="1" id="KW-0472">Membrane</keyword>
<evidence type="ECO:0008006" key="4">
    <source>
        <dbReference type="Google" id="ProtNLM"/>
    </source>
</evidence>
<reference evidence="2 3" key="1">
    <citation type="journal article" date="2018" name="Microbiome">
        <title>Fine metagenomic profile of the Mediterranean stratified and mixed water columns revealed by assembly and recruitment.</title>
        <authorList>
            <person name="Haro-Moreno J.M."/>
            <person name="Lopez-Perez M."/>
            <person name="De La Torre J.R."/>
            <person name="Picazo A."/>
            <person name="Camacho A."/>
            <person name="Rodriguez-Valera F."/>
        </authorList>
    </citation>
    <scope>NUCLEOTIDE SEQUENCE [LARGE SCALE GENOMIC DNA]</scope>
    <source>
        <strain evidence="2">MED-G82</strain>
    </source>
</reference>
<keyword evidence="1" id="KW-0812">Transmembrane</keyword>
<keyword evidence="1" id="KW-1133">Transmembrane helix</keyword>
<feature type="transmembrane region" description="Helical" evidence="1">
    <location>
        <begin position="101"/>
        <end position="119"/>
    </location>
</feature>
<name>A0A368BXV3_9GAMM</name>
<evidence type="ECO:0000256" key="1">
    <source>
        <dbReference type="SAM" id="Phobius"/>
    </source>
</evidence>
<gene>
    <name evidence="2" type="ORF">DBW96_01335</name>
</gene>
<sequence length="172" mass="20256">MGDLSFQQQACTLSLEEGLIEYRSYLQMNNKKQLKDAPYSSIIRDHDITHVIFGLDTSLEQESLLDSWLFSGASWKLKDLLAYGKLPELKELNKYLGREVGYVRLIGMVISLIPKKILIWKRARRMKKKWPFKSYEEYLKMRICDIRDEFGIKILLPEERKIKNPVIWSGLI</sequence>
<comment type="caution">
    <text evidence="2">The sequence shown here is derived from an EMBL/GenBank/DDBJ whole genome shotgun (WGS) entry which is preliminary data.</text>
</comment>
<evidence type="ECO:0000313" key="2">
    <source>
        <dbReference type="EMBL" id="RCL42148.1"/>
    </source>
</evidence>
<protein>
    <recommendedName>
        <fullName evidence="4">Ubiquinone biosynthesis protein</fullName>
    </recommendedName>
</protein>
<proteinExistence type="predicted"/>
<dbReference type="AlphaFoldDB" id="A0A368BXV3"/>
<accession>A0A368BXV3</accession>
<evidence type="ECO:0000313" key="3">
    <source>
        <dbReference type="Proteomes" id="UP000253307"/>
    </source>
</evidence>